<accession>A0AAV7ZI05</accession>
<dbReference type="PANTHER" id="PTHR15191">
    <property type="entry name" value="PROTEIN CBG20567"/>
    <property type="match status" value="1"/>
</dbReference>
<dbReference type="SMART" id="SM00423">
    <property type="entry name" value="PSI"/>
    <property type="match status" value="6"/>
</dbReference>
<organism evidence="6 7">
    <name type="scientific">Anaeramoeba flamelloides</name>
    <dbReference type="NCBI Taxonomy" id="1746091"/>
    <lineage>
        <taxon>Eukaryota</taxon>
        <taxon>Metamonada</taxon>
        <taxon>Anaeramoebidae</taxon>
        <taxon>Anaeramoeba</taxon>
    </lineage>
</organism>
<evidence type="ECO:0000256" key="1">
    <source>
        <dbReference type="ARBA" id="ARBA00023180"/>
    </source>
</evidence>
<feature type="signal peptide" evidence="4">
    <location>
        <begin position="1"/>
        <end position="20"/>
    </location>
</feature>
<feature type="domain" description="PSI" evidence="5">
    <location>
        <begin position="249"/>
        <end position="304"/>
    </location>
</feature>
<keyword evidence="3" id="KW-1133">Transmembrane helix</keyword>
<evidence type="ECO:0000256" key="2">
    <source>
        <dbReference type="SAM" id="MobiDB-lite"/>
    </source>
</evidence>
<dbReference type="InterPro" id="IPR016201">
    <property type="entry name" value="PSI"/>
</dbReference>
<dbReference type="GO" id="GO:0005737">
    <property type="term" value="C:cytoplasm"/>
    <property type="evidence" value="ECO:0007669"/>
    <property type="project" value="TreeGrafter"/>
</dbReference>
<keyword evidence="3" id="KW-0472">Membrane</keyword>
<reference evidence="6" key="1">
    <citation type="submission" date="2022-08" db="EMBL/GenBank/DDBJ databases">
        <title>Novel sulphate-reducing endosymbionts in the free-living metamonad Anaeramoeba.</title>
        <authorList>
            <person name="Jerlstrom-Hultqvist J."/>
            <person name="Cepicka I."/>
            <person name="Gallot-Lavallee L."/>
            <person name="Salas-Leiva D."/>
            <person name="Curtis B.A."/>
            <person name="Zahonova K."/>
            <person name="Pipaliya S."/>
            <person name="Dacks J."/>
            <person name="Roger A.J."/>
        </authorList>
    </citation>
    <scope>NUCLEOTIDE SEQUENCE</scope>
    <source>
        <strain evidence="6">Busselton2</strain>
    </source>
</reference>
<sequence length="544" mass="58473">MNLNLSIFFLLAITLSLIRGNDVCGSYDSSCELCLTHYADRQCGWCNTTSSCFTGNTDGPLDGTCSKANWYWGANSQCPPNPAPTPTTTPTPTATPTPTPTPIKNECTKYYKDCATCSAHFADRSCGWCISDQTCYDGSDSGPNGAICTGMSWVYGKNSKCTTDLGCGVYNNSCDSCLTHYADRQCGWCKTTSSCFTGNTDGPLDSTCTQDNWYWGANSQCPPNPAPKPTTIPTPTPTPTPIPTPDSDDCAIYPDCNRCAAHYADRNCGWCASDKKCYQGTKSGSSNGKCKGVNWNYGSNAKCLSSECNNYDSCDVCLTHFADRKCGWCTVDGLSYHCLSGDGMGATSMNCTDNWYYGPNAKCTGPAPSPTVYPSPTPSPTITPSPFPKDECTKYFDNCYTCLTHYADRKCGWCSDTKKCFSGNASNPIDGSCSSKDWLWGPTKSCQKPVPTTSPTKKPSSTPKNHKLSSGAIAGIAVGSAAGAIILIVIIVVIVRKNNKQKQGYTQIQTKGQEGSINYIKSEDDLLSGDFNSDEDDYSDSDLV</sequence>
<keyword evidence="1" id="KW-0325">Glycoprotein</keyword>
<feature type="domain" description="PSI" evidence="5">
    <location>
        <begin position="23"/>
        <end position="79"/>
    </location>
</feature>
<evidence type="ECO:0000256" key="4">
    <source>
        <dbReference type="SAM" id="SignalP"/>
    </source>
</evidence>
<dbReference type="PANTHER" id="PTHR15191:SF3">
    <property type="entry name" value="PITUITARY TUMOR-TRANSFORMING GENE PROTEIN-BINDING FACTOR"/>
    <property type="match status" value="1"/>
</dbReference>
<dbReference type="GO" id="GO:0006606">
    <property type="term" value="P:protein import into nucleus"/>
    <property type="evidence" value="ECO:0007669"/>
    <property type="project" value="TreeGrafter"/>
</dbReference>
<feature type="domain" description="PSI" evidence="5">
    <location>
        <begin position="166"/>
        <end position="222"/>
    </location>
</feature>
<feature type="domain" description="PSI" evidence="5">
    <location>
        <begin position="106"/>
        <end position="162"/>
    </location>
</feature>
<dbReference type="AlphaFoldDB" id="A0AAV7ZI05"/>
<evidence type="ECO:0000256" key="3">
    <source>
        <dbReference type="SAM" id="Phobius"/>
    </source>
</evidence>
<feature type="domain" description="PSI" evidence="5">
    <location>
        <begin position="391"/>
        <end position="447"/>
    </location>
</feature>
<protein>
    <recommendedName>
        <fullName evidence="5">PSI domain-containing protein</fullName>
    </recommendedName>
</protein>
<feature type="transmembrane region" description="Helical" evidence="3">
    <location>
        <begin position="472"/>
        <end position="495"/>
    </location>
</feature>
<feature type="region of interest" description="Disordered" evidence="2">
    <location>
        <begin position="444"/>
        <end position="466"/>
    </location>
</feature>
<feature type="compositionally biased region" description="Low complexity" evidence="2">
    <location>
        <begin position="448"/>
        <end position="466"/>
    </location>
</feature>
<proteinExistence type="predicted"/>
<dbReference type="Proteomes" id="UP001146793">
    <property type="component" value="Unassembled WGS sequence"/>
</dbReference>
<dbReference type="GO" id="GO:0005634">
    <property type="term" value="C:nucleus"/>
    <property type="evidence" value="ECO:0007669"/>
    <property type="project" value="TreeGrafter"/>
</dbReference>
<feature type="chain" id="PRO_5043451360" description="PSI domain-containing protein" evidence="4">
    <location>
        <begin position="21"/>
        <end position="544"/>
    </location>
</feature>
<gene>
    <name evidence="6" type="ORF">M0812_15918</name>
</gene>
<evidence type="ECO:0000259" key="5">
    <source>
        <dbReference type="SMART" id="SM00423"/>
    </source>
</evidence>
<name>A0AAV7ZI05_9EUKA</name>
<dbReference type="EMBL" id="JANTQA010000032">
    <property type="protein sequence ID" value="KAJ3439878.1"/>
    <property type="molecule type" value="Genomic_DNA"/>
</dbReference>
<comment type="caution">
    <text evidence="6">The sequence shown here is derived from an EMBL/GenBank/DDBJ whole genome shotgun (WGS) entry which is preliminary data.</text>
</comment>
<evidence type="ECO:0000313" key="6">
    <source>
        <dbReference type="EMBL" id="KAJ3439878.1"/>
    </source>
</evidence>
<keyword evidence="3" id="KW-0812">Transmembrane</keyword>
<keyword evidence="4" id="KW-0732">Signal</keyword>
<evidence type="ECO:0000313" key="7">
    <source>
        <dbReference type="Proteomes" id="UP001146793"/>
    </source>
</evidence>
<feature type="domain" description="PSI" evidence="5">
    <location>
        <begin position="307"/>
        <end position="364"/>
    </location>
</feature>
<dbReference type="InterPro" id="IPR052304">
    <property type="entry name" value="PTTG1IP"/>
</dbReference>